<gene>
    <name evidence="14" type="ORF">B0187_01785</name>
</gene>
<dbReference type="InterPro" id="IPR050074">
    <property type="entry name" value="DHO_dehydrogenase"/>
</dbReference>
<evidence type="ECO:0000256" key="7">
    <source>
        <dbReference type="ARBA" id="ARBA00011911"/>
    </source>
</evidence>
<proteinExistence type="inferred from homology"/>
<dbReference type="InterPro" id="IPR012135">
    <property type="entry name" value="Dihydroorotate_DH_1_2"/>
</dbReference>
<keyword evidence="9" id="KW-0285">Flavoprotein</keyword>
<dbReference type="STRING" id="734.B0187_01785"/>
<dbReference type="GO" id="GO:1990663">
    <property type="term" value="F:dihydroorotate dehydrogenase (fumarate) activity"/>
    <property type="evidence" value="ECO:0007669"/>
    <property type="project" value="UniProtKB-EC"/>
</dbReference>
<evidence type="ECO:0000256" key="3">
    <source>
        <dbReference type="ARBA" id="ARBA00004496"/>
    </source>
</evidence>
<keyword evidence="8" id="KW-0963">Cytoplasm</keyword>
<dbReference type="Proteomes" id="UP000190867">
    <property type="component" value="Unassembled WGS sequence"/>
</dbReference>
<dbReference type="Gene3D" id="3.20.20.70">
    <property type="entry name" value="Aldolase class I"/>
    <property type="match status" value="1"/>
</dbReference>
<dbReference type="GO" id="GO:0006207">
    <property type="term" value="P:'de novo' pyrimidine nucleobase biosynthetic process"/>
    <property type="evidence" value="ECO:0007669"/>
    <property type="project" value="TreeGrafter"/>
</dbReference>
<keyword evidence="10" id="KW-0288">FMN</keyword>
<evidence type="ECO:0000313" key="15">
    <source>
        <dbReference type="Proteomes" id="UP000190867"/>
    </source>
</evidence>
<feature type="domain" description="Dihydroorotate dehydrogenase catalytic" evidence="13">
    <location>
        <begin position="76"/>
        <end position="331"/>
    </location>
</feature>
<evidence type="ECO:0000256" key="6">
    <source>
        <dbReference type="ARBA" id="ARBA00011738"/>
    </source>
</evidence>
<dbReference type="InterPro" id="IPR023359">
    <property type="entry name" value="Dihydro_DH_chainA_dom2"/>
</dbReference>
<dbReference type="Pfam" id="PF01180">
    <property type="entry name" value="DHO_dh"/>
    <property type="match status" value="1"/>
</dbReference>
<comment type="caution">
    <text evidence="14">The sequence shown here is derived from an EMBL/GenBank/DDBJ whole genome shotgun (WGS) entry which is preliminary data.</text>
</comment>
<dbReference type="PANTHER" id="PTHR48109:SF1">
    <property type="entry name" value="DIHYDROOROTATE DEHYDROGENASE (FUMARATE)"/>
    <property type="match status" value="1"/>
</dbReference>
<keyword evidence="11" id="KW-0665">Pyrimidine biosynthesis</keyword>
<evidence type="ECO:0000256" key="4">
    <source>
        <dbReference type="ARBA" id="ARBA00004725"/>
    </source>
</evidence>
<dbReference type="InterPro" id="IPR033886">
    <property type="entry name" value="DHOD_1A"/>
</dbReference>
<dbReference type="PIRSF" id="PIRSF000164">
    <property type="entry name" value="DHO_oxidase"/>
    <property type="match status" value="1"/>
</dbReference>
<dbReference type="CDD" id="cd04741">
    <property type="entry name" value="DHOD_1A_like"/>
    <property type="match status" value="1"/>
</dbReference>
<keyword evidence="15" id="KW-1185">Reference proteome</keyword>
<dbReference type="GO" id="GO:0005737">
    <property type="term" value="C:cytoplasm"/>
    <property type="evidence" value="ECO:0007669"/>
    <property type="project" value="UniProtKB-SubCell"/>
</dbReference>
<evidence type="ECO:0000313" key="14">
    <source>
        <dbReference type="EMBL" id="OOS00241.1"/>
    </source>
</evidence>
<evidence type="ECO:0000256" key="5">
    <source>
        <dbReference type="ARBA" id="ARBA00008008"/>
    </source>
</evidence>
<dbReference type="EC" id="1.3.98.1" evidence="7"/>
<comment type="subunit">
    <text evidence="6">Homodimer.</text>
</comment>
<dbReference type="AlphaFoldDB" id="A0A1T0AUU8"/>
<dbReference type="RefSeq" id="WP_078236156.1">
    <property type="nucleotide sequence ID" value="NZ_MUYA01000003.1"/>
</dbReference>
<evidence type="ECO:0000256" key="8">
    <source>
        <dbReference type="ARBA" id="ARBA00022490"/>
    </source>
</evidence>
<dbReference type="InterPro" id="IPR013785">
    <property type="entry name" value="Aldolase_TIM"/>
</dbReference>
<name>A0A1T0AUU8_9PAST</name>
<dbReference type="Gene3D" id="2.30.26.10">
    <property type="entry name" value="Dihydroorotate Dehydrogenase A, chain A, domain 2"/>
    <property type="match status" value="1"/>
</dbReference>
<evidence type="ECO:0000256" key="1">
    <source>
        <dbReference type="ARBA" id="ARBA00001694"/>
    </source>
</evidence>
<evidence type="ECO:0000256" key="2">
    <source>
        <dbReference type="ARBA" id="ARBA00001917"/>
    </source>
</evidence>
<evidence type="ECO:0000256" key="9">
    <source>
        <dbReference type="ARBA" id="ARBA00022630"/>
    </source>
</evidence>
<dbReference type="GO" id="GO:0044205">
    <property type="term" value="P:'de novo' UMP biosynthetic process"/>
    <property type="evidence" value="ECO:0007669"/>
    <property type="project" value="UniProtKB-UniPathway"/>
</dbReference>
<dbReference type="UniPathway" id="UPA00070"/>
<dbReference type="InterPro" id="IPR005720">
    <property type="entry name" value="Dihydroorotate_DH_cat"/>
</dbReference>
<dbReference type="OrthoDB" id="9794954at2"/>
<dbReference type="SUPFAM" id="SSF51395">
    <property type="entry name" value="FMN-linked oxidoreductases"/>
    <property type="match status" value="1"/>
</dbReference>
<evidence type="ECO:0000256" key="11">
    <source>
        <dbReference type="ARBA" id="ARBA00022975"/>
    </source>
</evidence>
<comment type="subcellular location">
    <subcellularLocation>
        <location evidence="3">Cytoplasm</location>
    </subcellularLocation>
</comment>
<comment type="similarity">
    <text evidence="5">Belongs to the dihydroorotate dehydrogenase family. Type 1 subfamily.</text>
</comment>
<comment type="catalytic activity">
    <reaction evidence="1">
        <text>(S)-dihydroorotate + fumarate = orotate + succinate</text>
        <dbReference type="Rhea" id="RHEA:30059"/>
        <dbReference type="ChEBI" id="CHEBI:29806"/>
        <dbReference type="ChEBI" id="CHEBI:30031"/>
        <dbReference type="ChEBI" id="CHEBI:30839"/>
        <dbReference type="ChEBI" id="CHEBI:30864"/>
        <dbReference type="EC" id="1.3.98.1"/>
    </reaction>
</comment>
<sequence length="333" mass="36219">MQKLQINPPLLNTPCPWASDLEMLQALYASPHLGAITTRTAMLNGFPHNPDVNQFVLFEPTSQQSSPPNQISQFPTQNASLNTIGFSPYTLNDYLGFIQTIAETNPDNLKTVIVSVTGTPEEVAEAYQRVNAFSARVSMPIAMEINLSCPNIPGKVSPAYDQTELLSYLSALKTQIDQLKQQGQDHAIAVGIKTPPFTYQEQFDTFIHALVQFSQQNDRLPFCYIASTNTLGSSLLMNHEDLPTAVLNSMTGTGIGGMAGSAIHPLSLGNVYTLRQMLNQHEALKSIQILGVGGVSDIHGYRRMKAVGADFVGIATAIGVKGIAVFEEIHLQM</sequence>
<dbReference type="PANTHER" id="PTHR48109">
    <property type="entry name" value="DIHYDROOROTATE DEHYDROGENASE (QUINONE), MITOCHONDRIAL-RELATED"/>
    <property type="match status" value="1"/>
</dbReference>
<keyword evidence="12" id="KW-0560">Oxidoreductase</keyword>
<accession>A0A1T0AUU8</accession>
<evidence type="ECO:0000259" key="13">
    <source>
        <dbReference type="Pfam" id="PF01180"/>
    </source>
</evidence>
<comment type="cofactor">
    <cofactor evidence="2">
        <name>FMN</name>
        <dbReference type="ChEBI" id="CHEBI:58210"/>
    </cofactor>
</comment>
<organism evidence="14 15">
    <name type="scientific">Haemophilus paracuniculus</name>
    <dbReference type="NCBI Taxonomy" id="734"/>
    <lineage>
        <taxon>Bacteria</taxon>
        <taxon>Pseudomonadati</taxon>
        <taxon>Pseudomonadota</taxon>
        <taxon>Gammaproteobacteria</taxon>
        <taxon>Pasteurellales</taxon>
        <taxon>Pasteurellaceae</taxon>
        <taxon>Haemophilus</taxon>
    </lineage>
</organism>
<evidence type="ECO:0000256" key="10">
    <source>
        <dbReference type="ARBA" id="ARBA00022643"/>
    </source>
</evidence>
<protein>
    <recommendedName>
        <fullName evidence="7">dihydroorotate oxidase (fumarate)</fullName>
        <ecNumber evidence="7">1.3.98.1</ecNumber>
    </recommendedName>
</protein>
<reference evidence="14 15" key="1">
    <citation type="submission" date="2017-02" db="EMBL/GenBank/DDBJ databases">
        <title>Draft genome sequence of Haemophilus paracuniculus CCUG 43573 type strain.</title>
        <authorList>
            <person name="Engstrom-Jakobsson H."/>
            <person name="Salva-Serra F."/>
            <person name="Thorell K."/>
            <person name="Gonzales-Siles L."/>
            <person name="Karlsson R."/>
            <person name="Boulund F."/>
            <person name="Engstrand L."/>
            <person name="Kristiansson E."/>
            <person name="Moore E."/>
        </authorList>
    </citation>
    <scope>NUCLEOTIDE SEQUENCE [LARGE SCALE GENOMIC DNA]</scope>
    <source>
        <strain evidence="14 15">CCUG 43573</strain>
    </source>
</reference>
<comment type="pathway">
    <text evidence="4">Pyrimidine metabolism; UMP biosynthesis via de novo pathway.</text>
</comment>
<dbReference type="EMBL" id="MUYA01000003">
    <property type="protein sequence ID" value="OOS00241.1"/>
    <property type="molecule type" value="Genomic_DNA"/>
</dbReference>
<evidence type="ECO:0000256" key="12">
    <source>
        <dbReference type="ARBA" id="ARBA00023002"/>
    </source>
</evidence>